<gene>
    <name evidence="2" type="ORF">PEDI_28680</name>
</gene>
<dbReference type="GO" id="GO:0016747">
    <property type="term" value="F:acyltransferase activity, transferring groups other than amino-acyl groups"/>
    <property type="evidence" value="ECO:0007669"/>
    <property type="project" value="InterPro"/>
</dbReference>
<comment type="caution">
    <text evidence="2">The sequence shown here is derived from an EMBL/GenBank/DDBJ whole genome shotgun (WGS) entry which is preliminary data.</text>
</comment>
<evidence type="ECO:0000313" key="3">
    <source>
        <dbReference type="Proteomes" id="UP001310022"/>
    </source>
</evidence>
<dbReference type="CDD" id="cd04301">
    <property type="entry name" value="NAT_SF"/>
    <property type="match status" value="1"/>
</dbReference>
<dbReference type="InterPro" id="IPR016181">
    <property type="entry name" value="Acyl_CoA_acyltransferase"/>
</dbReference>
<name>A0AAN4VYD0_9BACT</name>
<dbReference type="RefSeq" id="WP_338237613.1">
    <property type="nucleotide sequence ID" value="NZ_BQKE01000001.1"/>
</dbReference>
<dbReference type="EMBL" id="BQKE01000001">
    <property type="protein sequence ID" value="GJM62316.1"/>
    <property type="molecule type" value="Genomic_DNA"/>
</dbReference>
<dbReference type="PROSITE" id="PS51186">
    <property type="entry name" value="GNAT"/>
    <property type="match status" value="1"/>
</dbReference>
<dbReference type="Pfam" id="PF00583">
    <property type="entry name" value="Acetyltransf_1"/>
    <property type="match status" value="1"/>
</dbReference>
<dbReference type="AlphaFoldDB" id="A0AAN4VYD0"/>
<reference evidence="2 3" key="1">
    <citation type="submission" date="2021-12" db="EMBL/GenBank/DDBJ databases">
        <title>Genome sequencing of bacteria with rrn-lacking chromosome and rrn-plasmid.</title>
        <authorList>
            <person name="Anda M."/>
            <person name="Iwasaki W."/>
        </authorList>
    </citation>
    <scope>NUCLEOTIDE SEQUENCE [LARGE SCALE GENOMIC DNA]</scope>
    <source>
        <strain evidence="2 3">NBRC 15940</strain>
    </source>
</reference>
<evidence type="ECO:0000259" key="1">
    <source>
        <dbReference type="PROSITE" id="PS51186"/>
    </source>
</evidence>
<dbReference type="InterPro" id="IPR025685">
    <property type="entry name" value="YoaP-like_dom"/>
</dbReference>
<dbReference type="InterPro" id="IPR000182">
    <property type="entry name" value="GNAT_dom"/>
</dbReference>
<dbReference type="Pfam" id="PF14268">
    <property type="entry name" value="YoaP"/>
    <property type="match status" value="1"/>
</dbReference>
<organism evidence="2 3">
    <name type="scientific">Persicobacter diffluens</name>
    <dbReference type="NCBI Taxonomy" id="981"/>
    <lineage>
        <taxon>Bacteria</taxon>
        <taxon>Pseudomonadati</taxon>
        <taxon>Bacteroidota</taxon>
        <taxon>Cytophagia</taxon>
        <taxon>Cytophagales</taxon>
        <taxon>Persicobacteraceae</taxon>
        <taxon>Persicobacter</taxon>
    </lineage>
</organism>
<keyword evidence="3" id="KW-1185">Reference proteome</keyword>
<dbReference type="Proteomes" id="UP001310022">
    <property type="component" value="Unassembled WGS sequence"/>
</dbReference>
<dbReference type="Gene3D" id="3.40.630.30">
    <property type="match status" value="1"/>
</dbReference>
<proteinExistence type="predicted"/>
<feature type="domain" description="N-acetyltransferase" evidence="1">
    <location>
        <begin position="1"/>
        <end position="153"/>
    </location>
</feature>
<evidence type="ECO:0000313" key="2">
    <source>
        <dbReference type="EMBL" id="GJM62316.1"/>
    </source>
</evidence>
<protein>
    <submittedName>
        <fullName evidence="2">GNAT family acetyltransferase</fullName>
    </submittedName>
</protein>
<dbReference type="SUPFAM" id="SSF55729">
    <property type="entry name" value="Acyl-CoA N-acyltransferases (Nat)"/>
    <property type="match status" value="1"/>
</dbReference>
<accession>A0AAN4VYD0</accession>
<sequence length="258" mass="29539">MEDFIQLTSENIDQEHICCAFSDKKCQESYALKKEWLKQEFENGFTFLRLDERAKVFLEYVPAENAWIPVIAPDYLMLNCFWVSGKYKGNGYGKALIQKALEEADQSGKNGLVAVVGTKKFHFMTDGKWLQRQGFVEVERLDSGFSLLVKKIKTDAPDPVFNENCRSGECEENEGLVAYYSHRCPFAEYHVQHSLQATAESKGIPLKLIRLESKMQAQNCPSPATIFSLFYQGKFLTTDLSVCMEARFDKFMSKLQLL</sequence>